<proteinExistence type="predicted"/>
<feature type="signal peptide" evidence="1">
    <location>
        <begin position="1"/>
        <end position="20"/>
    </location>
</feature>
<evidence type="ECO:0000313" key="4">
    <source>
        <dbReference type="EMBL" id="VEV97020.1"/>
    </source>
</evidence>
<organism evidence="4">
    <name type="scientific">Pseudomonas marincola</name>
    <dbReference type="NCBI Taxonomy" id="437900"/>
    <lineage>
        <taxon>Bacteria</taxon>
        <taxon>Pseudomonadati</taxon>
        <taxon>Pseudomonadota</taxon>
        <taxon>Gammaproteobacteria</taxon>
        <taxon>Pseudomonadales</taxon>
        <taxon>Pseudomonadaceae</taxon>
        <taxon>Pseudomonas</taxon>
    </lineage>
</organism>
<evidence type="ECO:0000256" key="1">
    <source>
        <dbReference type="SAM" id="SignalP"/>
    </source>
</evidence>
<reference evidence="4" key="1">
    <citation type="submission" date="2019-02" db="EMBL/GenBank/DDBJ databases">
        <authorList>
            <consortium name="Genoscope - CEA"/>
            <person name="William W."/>
        </authorList>
    </citation>
    <scope>NUCLEOTIDE SEQUENCE [LARGE SCALE GENOMIC DNA]</scope>
    <source>
        <strain evidence="4">YSy11</strain>
    </source>
</reference>
<dbReference type="Pfam" id="PF06863">
    <property type="entry name" value="DUF1254"/>
    <property type="match status" value="1"/>
</dbReference>
<sequence>MKALKLLVIGLALASGFSHADEKTGVGKNGVALASSPAFTAEGGEKVTMENVVRAETAKYFAEETIKTGPNKFRHERQGIQLDNQTIIRSNFDLIYSYAVFDASKGLSVTVPPYDLYQSVQIFDGNSITLGVVYPGETMKISPDQLTVGDHVYLFMRTQPPSLDEAGMNKLHERQDSVVVEAGSAEPYVPEVKYDLASFNTLRDDLIKRAPKETVIWKGFVESLDAIESPYYQMTNLAGWAGLPATQAHYFVVLPGDKAAADGKPSSMTFKAPDLQYDRKGYWSLTVYDADGWVVSKPFKISSLEAEPNADGSYTLNFNGPEGTPNNLQVPKNWNALFRAYLPKSRDSILAFEKDLTDNHKPTAAKP</sequence>
<dbReference type="EMBL" id="LR215729">
    <property type="protein sequence ID" value="VEV97020.1"/>
    <property type="molecule type" value="Genomic_DNA"/>
</dbReference>
<dbReference type="Pfam" id="PF06742">
    <property type="entry name" value="DUF1214"/>
    <property type="match status" value="1"/>
</dbReference>
<evidence type="ECO:0000259" key="2">
    <source>
        <dbReference type="Pfam" id="PF06742"/>
    </source>
</evidence>
<dbReference type="AlphaFoldDB" id="A0A1I7E923"/>
<feature type="chain" id="PRO_5041164660" description="Lytic murein transglycosylase" evidence="1">
    <location>
        <begin position="21"/>
        <end position="367"/>
    </location>
</feature>
<evidence type="ECO:0000259" key="3">
    <source>
        <dbReference type="Pfam" id="PF06863"/>
    </source>
</evidence>
<dbReference type="STRING" id="437900.GCA_001940335_03492"/>
<feature type="domain" description="DUF1254" evidence="3">
    <location>
        <begin position="70"/>
        <end position="130"/>
    </location>
</feature>
<name>A0A1I7E923_9PSED</name>
<dbReference type="InterPro" id="IPR010621">
    <property type="entry name" value="DUF1214"/>
</dbReference>
<protein>
    <recommendedName>
        <fullName evidence="5">Lytic murein transglycosylase</fullName>
    </recommendedName>
</protein>
<gene>
    <name evidence="4" type="ORF">PMYSY11_1974</name>
</gene>
<accession>A0A1I7E923</accession>
<dbReference type="SUPFAM" id="SSF160935">
    <property type="entry name" value="VPA0735-like"/>
    <property type="match status" value="1"/>
</dbReference>
<dbReference type="Gene3D" id="2.60.120.1600">
    <property type="match status" value="1"/>
</dbReference>
<keyword evidence="1" id="KW-0732">Signal</keyword>
<dbReference type="RefSeq" id="WP_150548157.1">
    <property type="nucleotide sequence ID" value="NZ_FPBC01000026.1"/>
</dbReference>
<evidence type="ECO:0008006" key="5">
    <source>
        <dbReference type="Google" id="ProtNLM"/>
    </source>
</evidence>
<dbReference type="InterPro" id="IPR010679">
    <property type="entry name" value="DUF1254"/>
</dbReference>
<feature type="domain" description="DUF1214" evidence="2">
    <location>
        <begin position="268"/>
        <end position="344"/>
    </location>
</feature>